<dbReference type="Gene3D" id="2.130.10.30">
    <property type="entry name" value="Regulator of chromosome condensation 1/beta-lactamase-inhibitor protein II"/>
    <property type="match status" value="2"/>
</dbReference>
<keyword evidence="7" id="KW-1185">Reference proteome</keyword>
<reference evidence="5" key="2">
    <citation type="submission" date="2018-10" db="EMBL/GenBank/DDBJ databases">
        <title>Effector identification in a new, highly contiguous assembly of the strawberry crown rot pathogen Phytophthora cactorum.</title>
        <authorList>
            <person name="Armitage A.D."/>
            <person name="Nellist C.F."/>
            <person name="Bates H."/>
            <person name="Vickerstaff R.J."/>
            <person name="Harrison R.J."/>
        </authorList>
    </citation>
    <scope>NUCLEOTIDE SEQUENCE</scope>
    <source>
        <strain evidence="5">15-7</strain>
    </source>
</reference>
<evidence type="ECO:0000256" key="3">
    <source>
        <dbReference type="SAM" id="MobiDB-lite"/>
    </source>
</evidence>
<name>A0A329SNP7_9STRA</name>
<proteinExistence type="predicted"/>
<dbReference type="PANTHER" id="PTHR22870:SF408">
    <property type="entry name" value="OS09G0560450 PROTEIN"/>
    <property type="match status" value="1"/>
</dbReference>
<dbReference type="EMBL" id="RCMG01000061">
    <property type="protein sequence ID" value="KAG2865289.1"/>
    <property type="molecule type" value="Genomic_DNA"/>
</dbReference>
<dbReference type="STRING" id="29920.A0A329SNP7"/>
<dbReference type="InterPro" id="IPR058923">
    <property type="entry name" value="RCC1-like_dom"/>
</dbReference>
<dbReference type="PROSITE" id="PS50012">
    <property type="entry name" value="RCC1_3"/>
    <property type="match status" value="6"/>
</dbReference>
<dbReference type="SUPFAM" id="SSF50985">
    <property type="entry name" value="RCC1/BLIP-II"/>
    <property type="match status" value="2"/>
</dbReference>
<dbReference type="InterPro" id="IPR000408">
    <property type="entry name" value="Reg_chr_condens"/>
</dbReference>
<feature type="region of interest" description="Disordered" evidence="3">
    <location>
        <begin position="582"/>
        <end position="608"/>
    </location>
</feature>
<sequence length="810" mass="88560">MSTMEELLGLEDPKKQQLVRIFPKYVRLRQGSEIRYRLKLTRPPSKGKAVTIHVRVIMNKIGITASPSHLVVTSKDWRQIREITVSSSADSELRTFQIHHKIHETYDEVYNATAQLPSLFVSVLQKEATFLFGFGCGIDGRLGTDGDTNLTTPTPFACRWLHPLQLACGKAHSAIIDVYSNLYCFGSGTSGQLGQGEDNLESSQEPIRVPHLTSTCVQHVACGSNHTLCLSVDGRVFTWGDNSFGQIGMGCKTSQPVGTPYRVDKIASARGIACGGSQSFVLTKTNVLACGSNVAGQLGMGDRIDRTSFEHIPFFRKLCAIESLGGSGSGSWSESTEVKPSPEDVELSCGMYHTLALSRGRVYSWGIGDDGRLGHGDHESRLVPTLISSLKDIPVTTIACGGSHSGVVAANGDVLTWGNGSLGQLGLGKTRSRSVPTRVRVLQDAGVTQLSFGEWHSMALCQDGTLYAWGFGEEGQLGLPDEDLEPTRRVALLPVVVHALSGTGATMVSSGGSHTFVVTVQENRRQQFAQMHRRASQLNIQHEEQRLAAITSGRRSSRHISYERRASERVIRVNALDRAQSMQQCNKTRQKPDLTAGRRCNSARRAEPCSQPVPAAVADSFSWKLRPLSSRLSVRNAFRQQNRQIEELRDSMPRPGVLPPRTQSRLGVSPRMLRLSRQVDRRRKPAENSAVTGAVVEAVQAATGNCLRLDSTSFCMETRSSTPSQARRDQSEDEDTLEITKLAYGLRVEAIASSGGDLNDDYIEDSDDETSIFPANGRFGNCQAMRPTFEPNCLVCPSGDERQATEQLIA</sequence>
<evidence type="ECO:0000313" key="5">
    <source>
        <dbReference type="EMBL" id="KAG2865289.1"/>
    </source>
</evidence>
<accession>A0A329SNP7</accession>
<gene>
    <name evidence="6" type="ORF">PC110_g6402</name>
    <name evidence="5" type="ORF">PC113_g3838</name>
</gene>
<dbReference type="PANTHER" id="PTHR22870">
    <property type="entry name" value="REGULATOR OF CHROMOSOME CONDENSATION"/>
    <property type="match status" value="1"/>
</dbReference>
<keyword evidence="1" id="KW-0677">Repeat</keyword>
<dbReference type="EMBL" id="MJFZ01000115">
    <property type="protein sequence ID" value="RAW37318.1"/>
    <property type="molecule type" value="Genomic_DNA"/>
</dbReference>
<feature type="domain" description="RCC1-like" evidence="4">
    <location>
        <begin position="131"/>
        <end position="517"/>
    </location>
</feature>
<dbReference type="PROSITE" id="PS00626">
    <property type="entry name" value="RCC1_2"/>
    <property type="match status" value="1"/>
</dbReference>
<reference evidence="6 7" key="1">
    <citation type="submission" date="2018-01" db="EMBL/GenBank/DDBJ databases">
        <title>Draft genome of the strawberry crown rot pathogen Phytophthora cactorum.</title>
        <authorList>
            <person name="Armitage A.D."/>
            <person name="Lysoe E."/>
            <person name="Nellist C.F."/>
            <person name="Harrison R.J."/>
            <person name="Brurberg M.B."/>
        </authorList>
    </citation>
    <scope>NUCLEOTIDE SEQUENCE [LARGE SCALE GENOMIC DNA]</scope>
    <source>
        <strain evidence="6 7">10300</strain>
    </source>
</reference>
<dbReference type="AlphaFoldDB" id="A0A329SNP7"/>
<organism evidence="6 7">
    <name type="scientific">Phytophthora cactorum</name>
    <dbReference type="NCBI Taxonomy" id="29920"/>
    <lineage>
        <taxon>Eukaryota</taxon>
        <taxon>Sar</taxon>
        <taxon>Stramenopiles</taxon>
        <taxon>Oomycota</taxon>
        <taxon>Peronosporomycetes</taxon>
        <taxon>Peronosporales</taxon>
        <taxon>Peronosporaceae</taxon>
        <taxon>Phytophthora</taxon>
    </lineage>
</organism>
<feature type="repeat" description="RCC1" evidence="2">
    <location>
        <begin position="464"/>
        <end position="521"/>
    </location>
</feature>
<feature type="repeat" description="RCC1" evidence="2">
    <location>
        <begin position="412"/>
        <end position="463"/>
    </location>
</feature>
<feature type="repeat" description="RCC1" evidence="2">
    <location>
        <begin position="360"/>
        <end position="411"/>
    </location>
</feature>
<protein>
    <recommendedName>
        <fullName evidence="4">RCC1-like domain-containing protein</fullName>
    </recommendedName>
</protein>
<evidence type="ECO:0000313" key="6">
    <source>
        <dbReference type="EMBL" id="RAW37318.1"/>
    </source>
</evidence>
<dbReference type="InterPro" id="IPR009091">
    <property type="entry name" value="RCC1/BLIP-II"/>
</dbReference>
<dbReference type="VEuPathDB" id="FungiDB:PC110_g6402"/>
<feature type="repeat" description="RCC1" evidence="2">
    <location>
        <begin position="180"/>
        <end position="233"/>
    </location>
</feature>
<dbReference type="Pfam" id="PF25390">
    <property type="entry name" value="WD40_RLD"/>
    <property type="match status" value="1"/>
</dbReference>
<dbReference type="Proteomes" id="UP000735874">
    <property type="component" value="Unassembled WGS sequence"/>
</dbReference>
<evidence type="ECO:0000259" key="4">
    <source>
        <dbReference type="Pfam" id="PF25390"/>
    </source>
</evidence>
<dbReference type="Proteomes" id="UP000251314">
    <property type="component" value="Unassembled WGS sequence"/>
</dbReference>
<feature type="repeat" description="RCC1" evidence="2">
    <location>
        <begin position="234"/>
        <end position="285"/>
    </location>
</feature>
<dbReference type="InterPro" id="IPR051210">
    <property type="entry name" value="Ub_ligase/GEF_domain"/>
</dbReference>
<evidence type="ECO:0000313" key="7">
    <source>
        <dbReference type="Proteomes" id="UP000251314"/>
    </source>
</evidence>
<comment type="caution">
    <text evidence="6">The sequence shown here is derived from an EMBL/GenBank/DDBJ whole genome shotgun (WGS) entry which is preliminary data.</text>
</comment>
<feature type="repeat" description="RCC1" evidence="2">
    <location>
        <begin position="129"/>
        <end position="179"/>
    </location>
</feature>
<evidence type="ECO:0000256" key="2">
    <source>
        <dbReference type="PROSITE-ProRule" id="PRU00235"/>
    </source>
</evidence>
<dbReference type="OrthoDB" id="10256179at2759"/>
<evidence type="ECO:0000256" key="1">
    <source>
        <dbReference type="ARBA" id="ARBA00022737"/>
    </source>
</evidence>
<dbReference type="PRINTS" id="PR00633">
    <property type="entry name" value="RCCNDNSATION"/>
</dbReference>